<dbReference type="Pfam" id="PF00932">
    <property type="entry name" value="LTD"/>
    <property type="match status" value="1"/>
</dbReference>
<dbReference type="RefSeq" id="WP_379764838.1">
    <property type="nucleotide sequence ID" value="NZ_JBHSCL010000007.1"/>
</dbReference>
<evidence type="ECO:0000313" key="4">
    <source>
        <dbReference type="EMBL" id="MFC4220864.1"/>
    </source>
</evidence>
<dbReference type="SUPFAM" id="SSF74853">
    <property type="entry name" value="Lamin A/C globular tail domain"/>
    <property type="match status" value="1"/>
</dbReference>
<dbReference type="Proteomes" id="UP001595841">
    <property type="component" value="Unassembled WGS sequence"/>
</dbReference>
<dbReference type="PROSITE" id="PS51841">
    <property type="entry name" value="LTD"/>
    <property type="match status" value="1"/>
</dbReference>
<dbReference type="InterPro" id="IPR001322">
    <property type="entry name" value="Lamin_tail_dom"/>
</dbReference>
<keyword evidence="5" id="KW-1185">Reference proteome</keyword>
<dbReference type="Pfam" id="PF18942">
    <property type="entry name" value="DUF5689"/>
    <property type="match status" value="1"/>
</dbReference>
<sequence length="457" mass="50530">MRGQRYRYAVLFSMILMTSCVGSVDFDTPKTQCDTNLEPNLTFSELDELVKDEVVQVHDDLILEGYVISSDKAGNFFNVLYLQDAPENPTMGIQIEIDFRESYLFYPEGSKVLVKLKGLYMGKSGDVIKLGGTFTSFGNISVGRLPGLKVPEHIFLACDDNGVVEPVKTTIAELENVPWNTLVQIDSLEFVEDELGQSFAIAEEETERILKDCMEDEIGMLNSGYSDFQAELLPENNGSVTGVLIKDGKKHQLVIRGLGDLDFSNDRCPEIITEFTSTQIFISELADPDNSTGDINTRFVELYNSATEPLDLNLWTLRRYTNDNTEVSSTIDLSGLIIDPESTLVISPDAESFEMVYGFPPDLGVSTNSPADSNGDDNLELVDPFGKVIDVFGVIGEDGTGTNHEFEDGRAVRNPEIVEGNPVYSFSEWTVYNDTGDAGTIQQPQNAPEDFTPGKKE</sequence>
<dbReference type="EMBL" id="JBHSCL010000007">
    <property type="protein sequence ID" value="MFC4220864.1"/>
    <property type="molecule type" value="Genomic_DNA"/>
</dbReference>
<comment type="caution">
    <text evidence="4">The sequence shown here is derived from an EMBL/GenBank/DDBJ whole genome shotgun (WGS) entry which is preliminary data.</text>
</comment>
<feature type="signal peptide" evidence="2">
    <location>
        <begin position="1"/>
        <end position="23"/>
    </location>
</feature>
<protein>
    <submittedName>
        <fullName evidence="4">DUF5689 domain-containing protein</fullName>
    </submittedName>
</protein>
<organism evidence="4 5">
    <name type="scientific">Flagellimonas marina</name>
    <dbReference type="NCBI Taxonomy" id="1775168"/>
    <lineage>
        <taxon>Bacteria</taxon>
        <taxon>Pseudomonadati</taxon>
        <taxon>Bacteroidota</taxon>
        <taxon>Flavobacteriia</taxon>
        <taxon>Flavobacteriales</taxon>
        <taxon>Flavobacteriaceae</taxon>
        <taxon>Flagellimonas</taxon>
    </lineage>
</organism>
<feature type="domain" description="LTD" evidence="3">
    <location>
        <begin position="274"/>
        <end position="434"/>
    </location>
</feature>
<name>A0ABV8PPG0_9FLAO</name>
<evidence type="ECO:0000313" key="5">
    <source>
        <dbReference type="Proteomes" id="UP001595841"/>
    </source>
</evidence>
<reference evidence="5" key="1">
    <citation type="journal article" date="2019" name="Int. J. Syst. Evol. Microbiol.">
        <title>The Global Catalogue of Microorganisms (GCM) 10K type strain sequencing project: providing services to taxonomists for standard genome sequencing and annotation.</title>
        <authorList>
            <consortium name="The Broad Institute Genomics Platform"/>
            <consortium name="The Broad Institute Genome Sequencing Center for Infectious Disease"/>
            <person name="Wu L."/>
            <person name="Ma J."/>
        </authorList>
    </citation>
    <scope>NUCLEOTIDE SEQUENCE [LARGE SCALE GENOMIC DNA]</scope>
    <source>
        <strain evidence="5">CGMCC 1.15774</strain>
    </source>
</reference>
<gene>
    <name evidence="4" type="ORF">ACFOWS_11995</name>
</gene>
<keyword evidence="2" id="KW-0732">Signal</keyword>
<dbReference type="InterPro" id="IPR036415">
    <property type="entry name" value="Lamin_tail_dom_sf"/>
</dbReference>
<proteinExistence type="predicted"/>
<evidence type="ECO:0000259" key="3">
    <source>
        <dbReference type="PROSITE" id="PS51841"/>
    </source>
</evidence>
<dbReference type="PROSITE" id="PS51257">
    <property type="entry name" value="PROKAR_LIPOPROTEIN"/>
    <property type="match status" value="1"/>
</dbReference>
<accession>A0ABV8PPG0</accession>
<evidence type="ECO:0000256" key="1">
    <source>
        <dbReference type="SAM" id="MobiDB-lite"/>
    </source>
</evidence>
<dbReference type="InterPro" id="IPR043744">
    <property type="entry name" value="DUF5689"/>
</dbReference>
<feature type="region of interest" description="Disordered" evidence="1">
    <location>
        <begin position="435"/>
        <end position="457"/>
    </location>
</feature>
<feature type="chain" id="PRO_5046438340" evidence="2">
    <location>
        <begin position="24"/>
        <end position="457"/>
    </location>
</feature>
<evidence type="ECO:0000256" key="2">
    <source>
        <dbReference type="SAM" id="SignalP"/>
    </source>
</evidence>
<dbReference type="Gene3D" id="2.60.40.1260">
    <property type="entry name" value="Lamin Tail domain"/>
    <property type="match status" value="1"/>
</dbReference>